<reference evidence="1" key="1">
    <citation type="journal article" date="2019" name="bioRxiv">
        <title>The Genome of the Zebra Mussel, Dreissena polymorpha: A Resource for Invasive Species Research.</title>
        <authorList>
            <person name="McCartney M.A."/>
            <person name="Auch B."/>
            <person name="Kono T."/>
            <person name="Mallez S."/>
            <person name="Zhang Y."/>
            <person name="Obille A."/>
            <person name="Becker A."/>
            <person name="Abrahante J.E."/>
            <person name="Garbe J."/>
            <person name="Badalamenti J.P."/>
            <person name="Herman A."/>
            <person name="Mangelson H."/>
            <person name="Liachko I."/>
            <person name="Sullivan S."/>
            <person name="Sone E.D."/>
            <person name="Koren S."/>
            <person name="Silverstein K.A.T."/>
            <person name="Beckman K.B."/>
            <person name="Gohl D.M."/>
        </authorList>
    </citation>
    <scope>NUCLEOTIDE SEQUENCE</scope>
    <source>
        <strain evidence="1">Duluth1</strain>
        <tissue evidence="1">Whole animal</tissue>
    </source>
</reference>
<dbReference type="AlphaFoldDB" id="A0A9D4GC98"/>
<proteinExistence type="predicted"/>
<keyword evidence="2" id="KW-1185">Reference proteome</keyword>
<protein>
    <submittedName>
        <fullName evidence="1">Uncharacterized protein</fullName>
    </submittedName>
</protein>
<accession>A0A9D4GC98</accession>
<evidence type="ECO:0000313" key="2">
    <source>
        <dbReference type="Proteomes" id="UP000828390"/>
    </source>
</evidence>
<sequence>MGPFGFAEETASRRDSIEIQAIRMRHFLCPGQELNRGPLEWLTSVLPLDHRTTFFLTYNIYE</sequence>
<reference evidence="1" key="2">
    <citation type="submission" date="2020-11" db="EMBL/GenBank/DDBJ databases">
        <authorList>
            <person name="McCartney M.A."/>
            <person name="Auch B."/>
            <person name="Kono T."/>
            <person name="Mallez S."/>
            <person name="Becker A."/>
            <person name="Gohl D.M."/>
            <person name="Silverstein K.A.T."/>
            <person name="Koren S."/>
            <person name="Bechman K.B."/>
            <person name="Herman A."/>
            <person name="Abrahante J.E."/>
            <person name="Garbe J."/>
        </authorList>
    </citation>
    <scope>NUCLEOTIDE SEQUENCE</scope>
    <source>
        <strain evidence="1">Duluth1</strain>
        <tissue evidence="1">Whole animal</tissue>
    </source>
</reference>
<dbReference type="Proteomes" id="UP000828390">
    <property type="component" value="Unassembled WGS sequence"/>
</dbReference>
<organism evidence="1 2">
    <name type="scientific">Dreissena polymorpha</name>
    <name type="common">Zebra mussel</name>
    <name type="synonym">Mytilus polymorpha</name>
    <dbReference type="NCBI Taxonomy" id="45954"/>
    <lineage>
        <taxon>Eukaryota</taxon>
        <taxon>Metazoa</taxon>
        <taxon>Spiralia</taxon>
        <taxon>Lophotrochozoa</taxon>
        <taxon>Mollusca</taxon>
        <taxon>Bivalvia</taxon>
        <taxon>Autobranchia</taxon>
        <taxon>Heteroconchia</taxon>
        <taxon>Euheterodonta</taxon>
        <taxon>Imparidentia</taxon>
        <taxon>Neoheterodontei</taxon>
        <taxon>Myida</taxon>
        <taxon>Dreissenoidea</taxon>
        <taxon>Dreissenidae</taxon>
        <taxon>Dreissena</taxon>
    </lineage>
</organism>
<name>A0A9D4GC98_DREPO</name>
<evidence type="ECO:0000313" key="1">
    <source>
        <dbReference type="EMBL" id="KAH3814576.1"/>
    </source>
</evidence>
<gene>
    <name evidence="1" type="ORF">DPMN_143080</name>
</gene>
<dbReference type="EMBL" id="JAIWYP010000006">
    <property type="protein sequence ID" value="KAH3814576.1"/>
    <property type="molecule type" value="Genomic_DNA"/>
</dbReference>
<comment type="caution">
    <text evidence="1">The sequence shown here is derived from an EMBL/GenBank/DDBJ whole genome shotgun (WGS) entry which is preliminary data.</text>
</comment>